<dbReference type="PANTHER" id="PTHR30204">
    <property type="entry name" value="REDOX-CYCLING DRUG-SENSING TRANSCRIPTIONAL ACTIVATOR SOXR"/>
    <property type="match status" value="1"/>
</dbReference>
<sequence length="695" mass="78159">MDVRSKQPIKEHLQKEDVQERILQNIQKGRDEATVTISRAADLFGITENKLRDWEEYGFLSPLRPGGPKGRRLYTPSELDKLAIIRELINAGYSPSDIPADIDKIWNTTRLPRDLPHQSDRQDPLFAQHDMPINLRITQAHAELFWRTFVAQTLRLALLLICEDHPNTTAGLVLPLESTITGSELSHAPTLSIDDLPTLGESLVGWMNQNRSTHTLLTPRPSFQYSSDYRIEPLRSMKAGILQSDVSSEDKTLIVLPREARPLTLSPLLTETLHRLLKPLYTDLYLTRACFGVGMRDQMNGAIDLSSNNNYEDIVLTGLTEMIVRLGGTDEAGIPRWRFSCIFLPNYPASILSQQQRSLIVRAQSQHAPYTTGITTQTPQEPFISSSIKALQSGQIIYQPIIQRKEQSLEQGVLSSVAVPVEGHDGTAIAVIYVASEKAEIFSETDFCVLRILGKMVRELIESYQARIQSSQQLRSMISHPKIVDTQFQEFLTEDELIMQIESLLKQVQTLEGPPTTEALSFIAIDIDNQSNIANKYGDGMARDLSRAVGMRIHSQLRAFKDASEYKLYHICADRFYILLKNMTLEQARSKAELLKQKLEGAYAIDPHRAPIGQLTLTEHLVTIPNITVRLGISSYPYQKLTEILLRYPASSAITEVRQQITGFLEEELALGKQKGGSVVLSWDPTIPGFIQLPL</sequence>
<keyword evidence="4" id="KW-0804">Transcription</keyword>
<evidence type="ECO:0000313" key="7">
    <source>
        <dbReference type="EMBL" id="GCE10148.1"/>
    </source>
</evidence>
<dbReference type="Gene3D" id="3.30.450.40">
    <property type="match status" value="1"/>
</dbReference>
<reference evidence="8" key="1">
    <citation type="submission" date="2018-12" db="EMBL/GenBank/DDBJ databases">
        <title>Tengunoibacter tsumagoiensis gen. nov., sp. nov., Dictyobacter kobayashii sp. nov., D. alpinus sp. nov., and D. joshuensis sp. nov. and description of Dictyobacteraceae fam. nov. within the order Ktedonobacterales isolated from Tengu-no-mugimeshi.</title>
        <authorList>
            <person name="Wang C.M."/>
            <person name="Zheng Y."/>
            <person name="Sakai Y."/>
            <person name="Toyoda A."/>
            <person name="Minakuchi Y."/>
            <person name="Abe K."/>
            <person name="Yokota A."/>
            <person name="Yabe S."/>
        </authorList>
    </citation>
    <scope>NUCLEOTIDE SEQUENCE [LARGE SCALE GENOMIC DNA]</scope>
    <source>
        <strain evidence="8">Uno3</strain>
    </source>
</reference>
<dbReference type="InterPro" id="IPR029016">
    <property type="entry name" value="GAF-like_dom_sf"/>
</dbReference>
<dbReference type="InterPro" id="IPR009061">
    <property type="entry name" value="DNA-bd_dom_put_sf"/>
</dbReference>
<proteinExistence type="predicted"/>
<dbReference type="SUPFAM" id="SSF55073">
    <property type="entry name" value="Nucleotide cyclase"/>
    <property type="match status" value="1"/>
</dbReference>
<dbReference type="PROSITE" id="PS50887">
    <property type="entry name" value="GGDEF"/>
    <property type="match status" value="1"/>
</dbReference>
<dbReference type="Gene3D" id="1.10.1660.10">
    <property type="match status" value="1"/>
</dbReference>
<dbReference type="Gene3D" id="3.30.70.270">
    <property type="match status" value="1"/>
</dbReference>
<dbReference type="AlphaFoldDB" id="A0A401ZTA8"/>
<evidence type="ECO:0000256" key="2">
    <source>
        <dbReference type="ARBA" id="ARBA00023015"/>
    </source>
</evidence>
<evidence type="ECO:0000256" key="3">
    <source>
        <dbReference type="ARBA" id="ARBA00023125"/>
    </source>
</evidence>
<dbReference type="RefSeq" id="WP_126577772.1">
    <property type="nucleotide sequence ID" value="NZ_BIFR01000001.1"/>
</dbReference>
<dbReference type="OrthoDB" id="135815at2"/>
<dbReference type="InterPro" id="IPR029787">
    <property type="entry name" value="Nucleotide_cyclase"/>
</dbReference>
<keyword evidence="3" id="KW-0238">DNA-binding</keyword>
<feature type="domain" description="HTH merR-type" evidence="6">
    <location>
        <begin position="34"/>
        <end position="104"/>
    </location>
</feature>
<dbReference type="InterPro" id="IPR000160">
    <property type="entry name" value="GGDEF_dom"/>
</dbReference>
<feature type="domain" description="GGDEF" evidence="5">
    <location>
        <begin position="518"/>
        <end position="685"/>
    </location>
</feature>
<organism evidence="7 8">
    <name type="scientific">Tengunoibacter tsumagoiensis</name>
    <dbReference type="NCBI Taxonomy" id="2014871"/>
    <lineage>
        <taxon>Bacteria</taxon>
        <taxon>Bacillati</taxon>
        <taxon>Chloroflexota</taxon>
        <taxon>Ktedonobacteria</taxon>
        <taxon>Ktedonobacterales</taxon>
        <taxon>Dictyobacteraceae</taxon>
        <taxon>Tengunoibacter</taxon>
    </lineage>
</organism>
<gene>
    <name evidence="7" type="ORF">KTT_00070</name>
</gene>
<evidence type="ECO:0000259" key="5">
    <source>
        <dbReference type="PROSITE" id="PS50887"/>
    </source>
</evidence>
<dbReference type="Pfam" id="PF13411">
    <property type="entry name" value="MerR_1"/>
    <property type="match status" value="1"/>
</dbReference>
<accession>A0A401ZTA8</accession>
<dbReference type="SUPFAM" id="SSF46955">
    <property type="entry name" value="Putative DNA-binding domain"/>
    <property type="match status" value="1"/>
</dbReference>
<dbReference type="SMART" id="SM00422">
    <property type="entry name" value="HTH_MERR"/>
    <property type="match status" value="1"/>
</dbReference>
<dbReference type="EMBL" id="BIFR01000001">
    <property type="protein sequence ID" value="GCE10148.1"/>
    <property type="molecule type" value="Genomic_DNA"/>
</dbReference>
<dbReference type="PANTHER" id="PTHR30204:SF69">
    <property type="entry name" value="MERR-FAMILY TRANSCRIPTIONAL REGULATOR"/>
    <property type="match status" value="1"/>
</dbReference>
<comment type="caution">
    <text evidence="7">The sequence shown here is derived from an EMBL/GenBank/DDBJ whole genome shotgun (WGS) entry which is preliminary data.</text>
</comment>
<keyword evidence="1" id="KW-0678">Repressor</keyword>
<dbReference type="InterPro" id="IPR000551">
    <property type="entry name" value="MerR-type_HTH_dom"/>
</dbReference>
<dbReference type="GO" id="GO:0003677">
    <property type="term" value="F:DNA binding"/>
    <property type="evidence" value="ECO:0007669"/>
    <property type="project" value="UniProtKB-KW"/>
</dbReference>
<protein>
    <recommendedName>
        <fullName evidence="9">HTH merR-type domain-containing protein</fullName>
    </recommendedName>
</protein>
<evidence type="ECO:0000313" key="8">
    <source>
        <dbReference type="Proteomes" id="UP000287352"/>
    </source>
</evidence>
<evidence type="ECO:0000256" key="4">
    <source>
        <dbReference type="ARBA" id="ARBA00023163"/>
    </source>
</evidence>
<dbReference type="SUPFAM" id="SSF55781">
    <property type="entry name" value="GAF domain-like"/>
    <property type="match status" value="1"/>
</dbReference>
<dbReference type="PROSITE" id="PS50937">
    <property type="entry name" value="HTH_MERR_2"/>
    <property type="match status" value="1"/>
</dbReference>
<dbReference type="GO" id="GO:0003700">
    <property type="term" value="F:DNA-binding transcription factor activity"/>
    <property type="evidence" value="ECO:0007669"/>
    <property type="project" value="InterPro"/>
</dbReference>
<dbReference type="InterPro" id="IPR043128">
    <property type="entry name" value="Rev_trsase/Diguanyl_cyclase"/>
</dbReference>
<evidence type="ECO:0008006" key="9">
    <source>
        <dbReference type="Google" id="ProtNLM"/>
    </source>
</evidence>
<keyword evidence="8" id="KW-1185">Reference proteome</keyword>
<dbReference type="InterPro" id="IPR047057">
    <property type="entry name" value="MerR_fam"/>
</dbReference>
<evidence type="ECO:0000259" key="6">
    <source>
        <dbReference type="PROSITE" id="PS50937"/>
    </source>
</evidence>
<dbReference type="Proteomes" id="UP000287352">
    <property type="component" value="Unassembled WGS sequence"/>
</dbReference>
<keyword evidence="2" id="KW-0805">Transcription regulation</keyword>
<name>A0A401ZTA8_9CHLR</name>
<evidence type="ECO:0000256" key="1">
    <source>
        <dbReference type="ARBA" id="ARBA00022491"/>
    </source>
</evidence>